<sequence>MNWTLSQLFGRRPLQVPQLCAACLRTFAPIDAATACPGCGRQASPKLCFDCQRWQQQGPLLHHQGVFAYNAAMKAFIQRYKGLGDWRLHRAFQAQLIPSKRGVFVPLTSEPKHFASRGFDPVLGLFAHLPLRLWLQKADTPTPQAKKDRTGRLATPQSFTVRAGVVFGQAKRVILVDDLYTTGRTFYHAAAALQAAGFQGEITSFSLIR</sequence>
<comment type="similarity">
    <text evidence="1">Belongs to the ComF/GntX family.</text>
</comment>
<dbReference type="RefSeq" id="WP_225419439.1">
    <property type="nucleotide sequence ID" value="NZ_JBHTON010000004.1"/>
</dbReference>
<evidence type="ECO:0000313" key="2">
    <source>
        <dbReference type="EMBL" id="MFD1483986.1"/>
    </source>
</evidence>
<evidence type="ECO:0000256" key="1">
    <source>
        <dbReference type="ARBA" id="ARBA00008007"/>
    </source>
</evidence>
<dbReference type="SUPFAM" id="SSF53271">
    <property type="entry name" value="PRTase-like"/>
    <property type="match status" value="1"/>
</dbReference>
<dbReference type="Gene3D" id="3.40.50.2020">
    <property type="match status" value="1"/>
</dbReference>
<dbReference type="PANTHER" id="PTHR47505:SF1">
    <property type="entry name" value="DNA UTILIZATION PROTEIN YHGH"/>
    <property type="match status" value="1"/>
</dbReference>
<comment type="caution">
    <text evidence="2">The sequence shown here is derived from an EMBL/GenBank/DDBJ whole genome shotgun (WGS) entry which is preliminary data.</text>
</comment>
<evidence type="ECO:0000313" key="3">
    <source>
        <dbReference type="Proteomes" id="UP001597252"/>
    </source>
</evidence>
<dbReference type="InterPro" id="IPR029057">
    <property type="entry name" value="PRTase-like"/>
</dbReference>
<reference evidence="3" key="1">
    <citation type="journal article" date="2019" name="Int. J. Syst. Evol. Microbiol.">
        <title>The Global Catalogue of Microorganisms (GCM) 10K type strain sequencing project: providing services to taxonomists for standard genome sequencing and annotation.</title>
        <authorList>
            <consortium name="The Broad Institute Genomics Platform"/>
            <consortium name="The Broad Institute Genome Sequencing Center for Infectious Disease"/>
            <person name="Wu L."/>
            <person name="Ma J."/>
        </authorList>
    </citation>
    <scope>NUCLEOTIDE SEQUENCE [LARGE SCALE GENOMIC DNA]</scope>
    <source>
        <strain evidence="3">CCM 8903</strain>
    </source>
</reference>
<proteinExistence type="inferred from homology"/>
<dbReference type="CDD" id="cd06223">
    <property type="entry name" value="PRTases_typeI"/>
    <property type="match status" value="1"/>
</dbReference>
<organism evidence="2 3">
    <name type="scientific">Lacticaseibacillus baoqingensis</name>
    <dbReference type="NCBI Taxonomy" id="2486013"/>
    <lineage>
        <taxon>Bacteria</taxon>
        <taxon>Bacillati</taxon>
        <taxon>Bacillota</taxon>
        <taxon>Bacilli</taxon>
        <taxon>Lactobacillales</taxon>
        <taxon>Lactobacillaceae</taxon>
        <taxon>Lacticaseibacillus</taxon>
    </lineage>
</organism>
<dbReference type="PANTHER" id="PTHR47505">
    <property type="entry name" value="DNA UTILIZATION PROTEIN YHGH"/>
    <property type="match status" value="1"/>
</dbReference>
<dbReference type="Proteomes" id="UP001597252">
    <property type="component" value="Unassembled WGS sequence"/>
</dbReference>
<keyword evidence="3" id="KW-1185">Reference proteome</keyword>
<accession>A0ABW4E5J6</accession>
<name>A0ABW4E5J6_9LACO</name>
<dbReference type="InterPro" id="IPR000836">
    <property type="entry name" value="PRTase_dom"/>
</dbReference>
<protein>
    <submittedName>
        <fullName evidence="2">ComF family protein</fullName>
    </submittedName>
</protein>
<gene>
    <name evidence="2" type="ORF">ACFQ5J_01815</name>
</gene>
<dbReference type="InterPro" id="IPR051910">
    <property type="entry name" value="ComF/GntX_DNA_util-trans"/>
</dbReference>
<dbReference type="EMBL" id="JBHTON010000004">
    <property type="protein sequence ID" value="MFD1483986.1"/>
    <property type="molecule type" value="Genomic_DNA"/>
</dbReference>